<keyword evidence="1" id="KW-0812">Transmembrane</keyword>
<feature type="transmembrane region" description="Helical" evidence="1">
    <location>
        <begin position="39"/>
        <end position="59"/>
    </location>
</feature>
<dbReference type="EMBL" id="BAABUJ010000005">
    <property type="protein sequence ID" value="GAA5796090.1"/>
    <property type="molecule type" value="Genomic_DNA"/>
</dbReference>
<gene>
    <name evidence="2" type="ORF">HPULCUR_001459</name>
</gene>
<organism evidence="2 3">
    <name type="scientific">Helicostylum pulchrum</name>
    <dbReference type="NCBI Taxonomy" id="562976"/>
    <lineage>
        <taxon>Eukaryota</taxon>
        <taxon>Fungi</taxon>
        <taxon>Fungi incertae sedis</taxon>
        <taxon>Mucoromycota</taxon>
        <taxon>Mucoromycotina</taxon>
        <taxon>Mucoromycetes</taxon>
        <taxon>Mucorales</taxon>
        <taxon>Mucorineae</taxon>
        <taxon>Mucoraceae</taxon>
        <taxon>Helicostylum</taxon>
    </lineage>
</organism>
<evidence type="ECO:0000256" key="1">
    <source>
        <dbReference type="SAM" id="Phobius"/>
    </source>
</evidence>
<keyword evidence="1" id="KW-0472">Membrane</keyword>
<evidence type="ECO:0000313" key="2">
    <source>
        <dbReference type="EMBL" id="GAA5796090.1"/>
    </source>
</evidence>
<name>A0ABP9XP10_9FUNG</name>
<comment type="caution">
    <text evidence="2">The sequence shown here is derived from an EMBL/GenBank/DDBJ whole genome shotgun (WGS) entry which is preliminary data.</text>
</comment>
<sequence>MCTQVFNYMITYITLVAIAFLGITILMSVHIQNFEVFDAISFIFIDLPVKIMIFITAYYGDIWVNGSYNDTYANYETCFDILESNQYRIA</sequence>
<keyword evidence="1" id="KW-1133">Transmembrane helix</keyword>
<feature type="transmembrane region" description="Helical" evidence="1">
    <location>
        <begin position="6"/>
        <end position="27"/>
    </location>
</feature>
<evidence type="ECO:0000313" key="3">
    <source>
        <dbReference type="Proteomes" id="UP001476247"/>
    </source>
</evidence>
<proteinExistence type="predicted"/>
<protein>
    <submittedName>
        <fullName evidence="2">Uncharacterized protein</fullName>
    </submittedName>
</protein>
<keyword evidence="3" id="KW-1185">Reference proteome</keyword>
<accession>A0ABP9XP10</accession>
<reference evidence="2 3" key="1">
    <citation type="submission" date="2024-04" db="EMBL/GenBank/DDBJ databases">
        <title>genome sequences of Mucor flavus KT1a and Helicostylum pulchrum KT1b strains isolation_sourced from the surface of a dry-aged beef.</title>
        <authorList>
            <person name="Toyotome T."/>
            <person name="Hosono M."/>
            <person name="Torimaru M."/>
            <person name="Fukuda K."/>
            <person name="Mikami N."/>
        </authorList>
    </citation>
    <scope>NUCLEOTIDE SEQUENCE [LARGE SCALE GENOMIC DNA]</scope>
    <source>
        <strain evidence="2 3">KT1b</strain>
    </source>
</reference>
<dbReference type="Proteomes" id="UP001476247">
    <property type="component" value="Unassembled WGS sequence"/>
</dbReference>